<protein>
    <submittedName>
        <fullName evidence="5">UBP1-associated protein 2C</fullName>
    </submittedName>
</protein>
<dbReference type="PROSITE" id="PS50102">
    <property type="entry name" value="RRM"/>
    <property type="match status" value="2"/>
</dbReference>
<dbReference type="PANTHER" id="PTHR48024">
    <property type="entry name" value="GEO13361P1-RELATED"/>
    <property type="match status" value="1"/>
</dbReference>
<dbReference type="AlphaFoldDB" id="A0A7J7D7I6"/>
<evidence type="ECO:0000313" key="5">
    <source>
        <dbReference type="EMBL" id="KAF5742335.1"/>
    </source>
</evidence>
<dbReference type="GO" id="GO:0003723">
    <property type="term" value="F:RNA binding"/>
    <property type="evidence" value="ECO:0007669"/>
    <property type="project" value="UniProtKB-UniRule"/>
</dbReference>
<dbReference type="OrthoDB" id="1875751at2759"/>
<keyword evidence="1 2" id="KW-0694">RNA-binding</keyword>
<gene>
    <name evidence="5" type="ORF">HS088_TW09G00379</name>
</gene>
<dbReference type="EMBL" id="JAAARO010000009">
    <property type="protein sequence ID" value="KAF5742335.1"/>
    <property type="molecule type" value="Genomic_DNA"/>
</dbReference>
<dbReference type="SUPFAM" id="SSF54928">
    <property type="entry name" value="RNA-binding domain, RBD"/>
    <property type="match status" value="2"/>
</dbReference>
<keyword evidence="6" id="KW-1185">Reference proteome</keyword>
<dbReference type="InterPro" id="IPR035979">
    <property type="entry name" value="RBD_domain_sf"/>
</dbReference>
<feature type="region of interest" description="Disordered" evidence="3">
    <location>
        <begin position="369"/>
        <end position="393"/>
    </location>
</feature>
<dbReference type="InParanoid" id="A0A7J7D7I6"/>
<organism evidence="5 6">
    <name type="scientific">Tripterygium wilfordii</name>
    <name type="common">Thunder God vine</name>
    <dbReference type="NCBI Taxonomy" id="458696"/>
    <lineage>
        <taxon>Eukaryota</taxon>
        <taxon>Viridiplantae</taxon>
        <taxon>Streptophyta</taxon>
        <taxon>Embryophyta</taxon>
        <taxon>Tracheophyta</taxon>
        <taxon>Spermatophyta</taxon>
        <taxon>Magnoliopsida</taxon>
        <taxon>eudicotyledons</taxon>
        <taxon>Gunneridae</taxon>
        <taxon>Pentapetalae</taxon>
        <taxon>rosids</taxon>
        <taxon>fabids</taxon>
        <taxon>Celastrales</taxon>
        <taxon>Celastraceae</taxon>
        <taxon>Tripterygium</taxon>
    </lineage>
</organism>
<feature type="compositionally biased region" description="Polar residues" evidence="3">
    <location>
        <begin position="261"/>
        <end position="270"/>
    </location>
</feature>
<evidence type="ECO:0000256" key="2">
    <source>
        <dbReference type="PROSITE-ProRule" id="PRU00176"/>
    </source>
</evidence>
<dbReference type="InterPro" id="IPR050886">
    <property type="entry name" value="RNA-binding_reg"/>
</dbReference>
<feature type="region of interest" description="Disordered" evidence="3">
    <location>
        <begin position="1"/>
        <end position="27"/>
    </location>
</feature>
<dbReference type="SMART" id="SM00360">
    <property type="entry name" value="RRM"/>
    <property type="match status" value="2"/>
</dbReference>
<evidence type="ECO:0000256" key="3">
    <source>
        <dbReference type="SAM" id="MobiDB-lite"/>
    </source>
</evidence>
<dbReference type="PANTHER" id="PTHR48024:SF25">
    <property type="entry name" value="UBP1-ASSOCIATED PROTEIN 2C"/>
    <property type="match status" value="1"/>
</dbReference>
<feature type="domain" description="RRM" evidence="4">
    <location>
        <begin position="73"/>
        <end position="166"/>
    </location>
</feature>
<dbReference type="Proteomes" id="UP000593562">
    <property type="component" value="Unassembled WGS sequence"/>
</dbReference>
<comment type="caution">
    <text evidence="5">The sequence shown here is derived from an EMBL/GenBank/DDBJ whole genome shotgun (WGS) entry which is preliminary data.</text>
</comment>
<evidence type="ECO:0000259" key="4">
    <source>
        <dbReference type="PROSITE" id="PS50102"/>
    </source>
</evidence>
<dbReference type="Pfam" id="PF00076">
    <property type="entry name" value="RRM_1"/>
    <property type="match status" value="2"/>
</dbReference>
<feature type="region of interest" description="Disordered" evidence="3">
    <location>
        <begin position="247"/>
        <end position="311"/>
    </location>
</feature>
<name>A0A7J7D7I6_TRIWF</name>
<evidence type="ECO:0000313" key="6">
    <source>
        <dbReference type="Proteomes" id="UP000593562"/>
    </source>
</evidence>
<feature type="compositionally biased region" description="Low complexity" evidence="3">
    <location>
        <begin position="15"/>
        <end position="27"/>
    </location>
</feature>
<dbReference type="FunFam" id="3.30.70.330:FF:000529">
    <property type="entry name" value="UBP1-associated protein 2C isoform A"/>
    <property type="match status" value="1"/>
</dbReference>
<reference evidence="5 6" key="1">
    <citation type="journal article" date="2020" name="Nat. Commun.">
        <title>Genome of Tripterygium wilfordii and identification of cytochrome P450 involved in triptolide biosynthesis.</title>
        <authorList>
            <person name="Tu L."/>
            <person name="Su P."/>
            <person name="Zhang Z."/>
            <person name="Gao L."/>
            <person name="Wang J."/>
            <person name="Hu T."/>
            <person name="Zhou J."/>
            <person name="Zhang Y."/>
            <person name="Zhao Y."/>
            <person name="Liu Y."/>
            <person name="Song Y."/>
            <person name="Tong Y."/>
            <person name="Lu Y."/>
            <person name="Yang J."/>
            <person name="Xu C."/>
            <person name="Jia M."/>
            <person name="Peters R.J."/>
            <person name="Huang L."/>
            <person name="Gao W."/>
        </authorList>
    </citation>
    <scope>NUCLEOTIDE SEQUENCE [LARGE SCALE GENOMIC DNA]</scope>
    <source>
        <strain evidence="6">cv. XIE 37</strain>
        <tissue evidence="5">Leaf</tissue>
    </source>
</reference>
<proteinExistence type="predicted"/>
<feature type="domain" description="RRM" evidence="4">
    <location>
        <begin position="164"/>
        <end position="246"/>
    </location>
</feature>
<feature type="compositionally biased region" description="Polar residues" evidence="3">
    <location>
        <begin position="375"/>
        <end position="387"/>
    </location>
</feature>
<accession>A0A7J7D7I6</accession>
<dbReference type="InterPro" id="IPR000504">
    <property type="entry name" value="RRM_dom"/>
</dbReference>
<dbReference type="Gene3D" id="3.30.70.330">
    <property type="match status" value="2"/>
</dbReference>
<evidence type="ECO:0000256" key="1">
    <source>
        <dbReference type="ARBA" id="ARBA00022884"/>
    </source>
</evidence>
<sequence length="402" mass="41883">MEFSKKRKTDENGNTSPSSPQPTVTSLSSEDARKILQSFTQEQLLDILQVAAVSHPDILDAVRAVADRDVSLRKLFIRGLASETTTDSLRSIFSSFGPLEEAIVILDKSTGKSKGYGFVTFSHVDGAVLALKEPSKKIDGRVTVTQLASAGISANSNSVDVSLRKIYVGSVPYDMPGEKLLQYFSVYGEIEEGPLGFDKVTGKSRGFAFFVYKTEEGARASLVEQIKNIDGHQIVCKFAVDNKKVKPQGQATPGVAGNGTARPQQQTSVPGSMPGSQYGAPGGLYQGPHGFPSGSYGSPMPPVGGGTGFPSSGGFATGLGGPYGGSHYGGPAGSTEFGGLGSAGSSIYRMPPPGSVGVASGGYPEAGQYGMPASSVPTQHHQPSSLSRVPPGGMYQGAPHYY</sequence>
<dbReference type="InterPro" id="IPR012677">
    <property type="entry name" value="Nucleotide-bd_a/b_plait_sf"/>
</dbReference>